<feature type="domain" description="Response regulatory" evidence="4">
    <location>
        <begin position="5"/>
        <end position="118"/>
    </location>
</feature>
<dbReference type="Pfam" id="PF00072">
    <property type="entry name" value="Response_reg"/>
    <property type="match status" value="1"/>
</dbReference>
<evidence type="ECO:0000256" key="1">
    <source>
        <dbReference type="ARBA" id="ARBA00022553"/>
    </source>
</evidence>
<dbReference type="AlphaFoldDB" id="A0A532UXT1"/>
<comment type="caution">
    <text evidence="5">The sequence shown here is derived from an EMBL/GenBank/DDBJ whole genome shotgun (WGS) entry which is preliminary data.</text>
</comment>
<keyword evidence="2" id="KW-0902">Two-component regulatory system</keyword>
<dbReference type="Gene3D" id="3.40.50.2300">
    <property type="match status" value="1"/>
</dbReference>
<dbReference type="SMART" id="SM00448">
    <property type="entry name" value="REC"/>
    <property type="match status" value="1"/>
</dbReference>
<dbReference type="Proteomes" id="UP000319619">
    <property type="component" value="Unassembled WGS sequence"/>
</dbReference>
<keyword evidence="1 3" id="KW-0597">Phosphoprotein</keyword>
<evidence type="ECO:0000256" key="3">
    <source>
        <dbReference type="PROSITE-ProRule" id="PRU00169"/>
    </source>
</evidence>
<dbReference type="GO" id="GO:0000160">
    <property type="term" value="P:phosphorelay signal transduction system"/>
    <property type="evidence" value="ECO:0007669"/>
    <property type="project" value="UniProtKB-KW"/>
</dbReference>
<accession>A0A532UXT1</accession>
<sequence>MSKFRALLVDDEKELMTAMVERLGYRDVEADYALSGAEAIEKMRNSDFDVIVIDLKMPGMSGTELIGIIKRDHPQVPVILMTGHGFSLDGEDVPEGVVEFLPKPVNIEELIEKMQKVIRTNGL</sequence>
<dbReference type="InterPro" id="IPR050595">
    <property type="entry name" value="Bact_response_regulator"/>
</dbReference>
<proteinExistence type="predicted"/>
<evidence type="ECO:0000313" key="5">
    <source>
        <dbReference type="EMBL" id="TKJ39754.1"/>
    </source>
</evidence>
<evidence type="ECO:0000313" key="6">
    <source>
        <dbReference type="Proteomes" id="UP000319619"/>
    </source>
</evidence>
<evidence type="ECO:0000256" key="2">
    <source>
        <dbReference type="ARBA" id="ARBA00023012"/>
    </source>
</evidence>
<dbReference type="SUPFAM" id="SSF52172">
    <property type="entry name" value="CheY-like"/>
    <property type="match status" value="1"/>
</dbReference>
<dbReference type="EMBL" id="NJBN01000007">
    <property type="protein sequence ID" value="TKJ39754.1"/>
    <property type="molecule type" value="Genomic_DNA"/>
</dbReference>
<dbReference type="PROSITE" id="PS50110">
    <property type="entry name" value="RESPONSE_REGULATORY"/>
    <property type="match status" value="1"/>
</dbReference>
<dbReference type="InterPro" id="IPR011006">
    <property type="entry name" value="CheY-like_superfamily"/>
</dbReference>
<evidence type="ECO:0000259" key="4">
    <source>
        <dbReference type="PROSITE" id="PS50110"/>
    </source>
</evidence>
<gene>
    <name evidence="5" type="ORF">CEE37_10780</name>
</gene>
<dbReference type="PANTHER" id="PTHR44591:SF14">
    <property type="entry name" value="PROTEIN PILG"/>
    <property type="match status" value="1"/>
</dbReference>
<reference evidence="5 6" key="1">
    <citation type="submission" date="2017-06" db="EMBL/GenBank/DDBJ databases">
        <title>Novel microbial phyla capable of carbon fixation and sulfur reduction in deep-sea sediments.</title>
        <authorList>
            <person name="Huang J."/>
            <person name="Baker B."/>
            <person name="Wang Y."/>
        </authorList>
    </citation>
    <scope>NUCLEOTIDE SEQUENCE [LARGE SCALE GENOMIC DNA]</scope>
    <source>
        <strain evidence="5">B3_LCP</strain>
    </source>
</reference>
<dbReference type="PANTHER" id="PTHR44591">
    <property type="entry name" value="STRESS RESPONSE REGULATOR PROTEIN 1"/>
    <property type="match status" value="1"/>
</dbReference>
<feature type="modified residue" description="4-aspartylphosphate" evidence="3">
    <location>
        <position position="54"/>
    </location>
</feature>
<protein>
    <submittedName>
        <fullName evidence="5">Response regulator</fullName>
    </submittedName>
</protein>
<name>A0A532UXT1_UNCL8</name>
<dbReference type="InterPro" id="IPR001789">
    <property type="entry name" value="Sig_transdc_resp-reg_receiver"/>
</dbReference>
<organism evidence="5 6">
    <name type="scientific">candidate division LCP-89 bacterium B3_LCP</name>
    <dbReference type="NCBI Taxonomy" id="2012998"/>
    <lineage>
        <taxon>Bacteria</taxon>
        <taxon>Pseudomonadati</taxon>
        <taxon>Bacteria division LCP-89</taxon>
    </lineage>
</organism>